<comment type="similarity">
    <text evidence="1">Belongs to the UPF0312 family.</text>
</comment>
<gene>
    <name evidence="3" type="ORF">EV140_1994</name>
</gene>
<proteinExistence type="inferred from homology"/>
<dbReference type="PANTHER" id="PTHR34406">
    <property type="entry name" value="PROTEIN YCEI"/>
    <property type="match status" value="1"/>
</dbReference>
<dbReference type="SUPFAM" id="SSF101874">
    <property type="entry name" value="YceI-like"/>
    <property type="match status" value="1"/>
</dbReference>
<dbReference type="InterPro" id="IPR007372">
    <property type="entry name" value="Lipid/polyisoprenoid-bd_YceI"/>
</dbReference>
<sequence length="188" mass="20203">MTITAEAIPGYRAGTWTVDQAHTEIGFSVRHLAISKVKGVFESFDATVTAASNPAESSVVVSIDVTSINTKNAERDKHLRTNDFFSPDEYPTIEFRSTGLRQEGGELLVDGELTIKGVTKPITLRGEFGGIATDPWGNTKAAASGTAAINRHDFGVSWNAPLETGGFLLGDEVTLTIDAQFQWQADAE</sequence>
<evidence type="ECO:0000313" key="3">
    <source>
        <dbReference type="EMBL" id="RZT59388.1"/>
    </source>
</evidence>
<dbReference type="Gene3D" id="2.40.128.110">
    <property type="entry name" value="Lipid/polyisoprenoid-binding, YceI-like"/>
    <property type="match status" value="1"/>
</dbReference>
<dbReference type="RefSeq" id="WP_130283480.1">
    <property type="nucleotide sequence ID" value="NZ_SGXT01000016.1"/>
</dbReference>
<keyword evidence="4" id="KW-1185">Reference proteome</keyword>
<dbReference type="InterPro" id="IPR036761">
    <property type="entry name" value="TTHA0802/YceI-like_sf"/>
</dbReference>
<accession>A0A4Q7TIS8</accession>
<dbReference type="EMBL" id="SGXT01000016">
    <property type="protein sequence ID" value="RZT59388.1"/>
    <property type="molecule type" value="Genomic_DNA"/>
</dbReference>
<dbReference type="OrthoDB" id="9811006at2"/>
<evidence type="ECO:0000256" key="1">
    <source>
        <dbReference type="ARBA" id="ARBA00008812"/>
    </source>
</evidence>
<dbReference type="SMART" id="SM00867">
    <property type="entry name" value="YceI"/>
    <property type="match status" value="1"/>
</dbReference>
<feature type="domain" description="Lipid/polyisoprenoid-binding YceI-like" evidence="2">
    <location>
        <begin position="15"/>
        <end position="182"/>
    </location>
</feature>
<name>A0A4Q7TIS8_9MICO</name>
<evidence type="ECO:0000313" key="4">
    <source>
        <dbReference type="Proteomes" id="UP000292408"/>
    </source>
</evidence>
<dbReference type="Pfam" id="PF04264">
    <property type="entry name" value="YceI"/>
    <property type="match status" value="1"/>
</dbReference>
<dbReference type="AlphaFoldDB" id="A0A4Q7TIS8"/>
<protein>
    <submittedName>
        <fullName evidence="3">Polyisoprenoid-binding protein YceI</fullName>
    </submittedName>
</protein>
<dbReference type="Proteomes" id="UP000292408">
    <property type="component" value="Unassembled WGS sequence"/>
</dbReference>
<evidence type="ECO:0000259" key="2">
    <source>
        <dbReference type="SMART" id="SM00867"/>
    </source>
</evidence>
<reference evidence="3 4" key="1">
    <citation type="journal article" date="2015" name="Stand. Genomic Sci.">
        <title>Genomic Encyclopedia of Bacterial and Archaeal Type Strains, Phase III: the genomes of soil and plant-associated and newly described type strains.</title>
        <authorList>
            <person name="Whitman W.B."/>
            <person name="Woyke T."/>
            <person name="Klenk H.P."/>
            <person name="Zhou Y."/>
            <person name="Lilburn T.G."/>
            <person name="Beck B.J."/>
            <person name="De Vos P."/>
            <person name="Vandamme P."/>
            <person name="Eisen J.A."/>
            <person name="Garrity G."/>
            <person name="Hugenholtz P."/>
            <person name="Kyrpides N.C."/>
        </authorList>
    </citation>
    <scope>NUCLEOTIDE SEQUENCE [LARGE SCALE GENOMIC DNA]</scope>
    <source>
        <strain evidence="3 4">AC4r</strain>
    </source>
</reference>
<comment type="caution">
    <text evidence="3">The sequence shown here is derived from an EMBL/GenBank/DDBJ whole genome shotgun (WGS) entry which is preliminary data.</text>
</comment>
<organism evidence="3 4">
    <name type="scientific">Microcella alkaliphila</name>
    <dbReference type="NCBI Taxonomy" id="279828"/>
    <lineage>
        <taxon>Bacteria</taxon>
        <taxon>Bacillati</taxon>
        <taxon>Actinomycetota</taxon>
        <taxon>Actinomycetes</taxon>
        <taxon>Micrococcales</taxon>
        <taxon>Microbacteriaceae</taxon>
        <taxon>Microcella</taxon>
    </lineage>
</organism>
<dbReference type="PANTHER" id="PTHR34406:SF1">
    <property type="entry name" value="PROTEIN YCEI"/>
    <property type="match status" value="1"/>
</dbReference>